<evidence type="ECO:0000313" key="3">
    <source>
        <dbReference type="Proteomes" id="UP001422759"/>
    </source>
</evidence>
<proteinExistence type="predicted"/>
<comment type="caution">
    <text evidence="2">The sequence shown here is derived from an EMBL/GenBank/DDBJ whole genome shotgun (WGS) entry which is preliminary data.</text>
</comment>
<feature type="transmembrane region" description="Helical" evidence="1">
    <location>
        <begin position="235"/>
        <end position="256"/>
    </location>
</feature>
<feature type="transmembrane region" description="Helical" evidence="1">
    <location>
        <begin position="433"/>
        <end position="453"/>
    </location>
</feature>
<keyword evidence="1" id="KW-0812">Transmembrane</keyword>
<feature type="transmembrane region" description="Helical" evidence="1">
    <location>
        <begin position="81"/>
        <end position="101"/>
    </location>
</feature>
<feature type="transmembrane region" description="Helical" evidence="1">
    <location>
        <begin position="392"/>
        <end position="413"/>
    </location>
</feature>
<gene>
    <name evidence="2" type="ORF">GCM10009760_46790</name>
</gene>
<feature type="transmembrane region" description="Helical" evidence="1">
    <location>
        <begin position="193"/>
        <end position="215"/>
    </location>
</feature>
<feature type="transmembrane region" description="Helical" evidence="1">
    <location>
        <begin position="159"/>
        <end position="181"/>
    </location>
</feature>
<dbReference type="RefSeq" id="WP_425555615.1">
    <property type="nucleotide sequence ID" value="NZ_BAAANT010000031.1"/>
</dbReference>
<feature type="transmembrane region" description="Helical" evidence="1">
    <location>
        <begin position="505"/>
        <end position="524"/>
    </location>
</feature>
<protein>
    <submittedName>
        <fullName evidence="2">Exporter of polyketide antibiotics</fullName>
    </submittedName>
</protein>
<accession>A0ABN3A0L8</accession>
<dbReference type="Proteomes" id="UP001422759">
    <property type="component" value="Unassembled WGS sequence"/>
</dbReference>
<feature type="transmembrane region" description="Helical" evidence="1">
    <location>
        <begin position="127"/>
        <end position="153"/>
    </location>
</feature>
<sequence>MNAFAGTGTLFRFALRRDRVMLPAWVYALTAATASTAVSFEKLYPDAGSRERLAASLAGDSSLRALYGPLHDATTIGGITAWRMGVFGAALAGLMSILLVVRHTRAEEEDGRLELVRAGAVGHRAPLTAALLTAALADLLLAALVTAALVLLGQGAAGSAAFGLALAACGLVFAAVAAVTAQLAGTGRAANGSACAVLGLAYALRAAGDSAGGGLSLLSPIGWSERVEPFAADRWWVPALAAAFAALLTAAAYALLARRDLGAGLFPSRPGRATGVPALRTPLALAWRLQRGTLYGWCAGFAVGGAVFGGVAKGVLDLVRGNSGVADVLRRIGGRDAVLDAYLSTVLGLLGMLAAVYAVQSVLRLRGEETGGRAEPVLGTAVSRLRWAAGHLLFPLLGSALVLAVGGLAAGLAEAAATGGSSAAAAARLLGAALVQLPAVWLTAAAATALFGLAPGWTPAAWGVLAVFLLIGWLGPVLRFGRWLLDLSPFTHLPHLPGGAFDAEPLLWLTLLAAALTAAGLAGLRRRDLG</sequence>
<feature type="transmembrane region" description="Helical" evidence="1">
    <location>
        <begin position="20"/>
        <end position="40"/>
    </location>
</feature>
<dbReference type="EMBL" id="BAAANT010000031">
    <property type="protein sequence ID" value="GAA2151418.1"/>
    <property type="molecule type" value="Genomic_DNA"/>
</dbReference>
<reference evidence="2 3" key="1">
    <citation type="journal article" date="2019" name="Int. J. Syst. Evol. Microbiol.">
        <title>The Global Catalogue of Microorganisms (GCM) 10K type strain sequencing project: providing services to taxonomists for standard genome sequencing and annotation.</title>
        <authorList>
            <consortium name="The Broad Institute Genomics Platform"/>
            <consortium name="The Broad Institute Genome Sequencing Center for Infectious Disease"/>
            <person name="Wu L."/>
            <person name="Ma J."/>
        </authorList>
    </citation>
    <scope>NUCLEOTIDE SEQUENCE [LARGE SCALE GENOMIC DNA]</scope>
    <source>
        <strain evidence="2 3">JCM 14560</strain>
    </source>
</reference>
<name>A0ABN3A0L8_9ACTN</name>
<keyword evidence="3" id="KW-1185">Reference proteome</keyword>
<organism evidence="2 3">
    <name type="scientific">Kitasatospora kazusensis</name>
    <dbReference type="NCBI Taxonomy" id="407974"/>
    <lineage>
        <taxon>Bacteria</taxon>
        <taxon>Bacillati</taxon>
        <taxon>Actinomycetota</taxon>
        <taxon>Actinomycetes</taxon>
        <taxon>Kitasatosporales</taxon>
        <taxon>Streptomycetaceae</taxon>
        <taxon>Kitasatospora</taxon>
    </lineage>
</organism>
<feature type="transmembrane region" description="Helical" evidence="1">
    <location>
        <begin position="460"/>
        <end position="485"/>
    </location>
</feature>
<evidence type="ECO:0000256" key="1">
    <source>
        <dbReference type="SAM" id="Phobius"/>
    </source>
</evidence>
<keyword evidence="1" id="KW-0472">Membrane</keyword>
<feature type="transmembrane region" description="Helical" evidence="1">
    <location>
        <begin position="294"/>
        <end position="312"/>
    </location>
</feature>
<keyword evidence="1" id="KW-1133">Transmembrane helix</keyword>
<evidence type="ECO:0000313" key="2">
    <source>
        <dbReference type="EMBL" id="GAA2151418.1"/>
    </source>
</evidence>
<feature type="transmembrane region" description="Helical" evidence="1">
    <location>
        <begin position="341"/>
        <end position="359"/>
    </location>
</feature>